<dbReference type="EMBL" id="JAQNDM010000002">
    <property type="protein sequence ID" value="MDC0712170.1"/>
    <property type="molecule type" value="Genomic_DNA"/>
</dbReference>
<feature type="transmembrane region" description="Helical" evidence="2">
    <location>
        <begin position="1503"/>
        <end position="1522"/>
    </location>
</feature>
<feature type="compositionally biased region" description="Polar residues" evidence="1">
    <location>
        <begin position="757"/>
        <end position="776"/>
    </location>
</feature>
<feature type="region of interest" description="Disordered" evidence="1">
    <location>
        <begin position="659"/>
        <end position="683"/>
    </location>
</feature>
<dbReference type="Pfam" id="PF19077">
    <property type="entry name" value="Big_13"/>
    <property type="match status" value="10"/>
</dbReference>
<dbReference type="NCBIfam" id="NF033510">
    <property type="entry name" value="Ca_tandemer"/>
    <property type="match status" value="9"/>
</dbReference>
<keyword evidence="2" id="KW-0472">Membrane</keyword>
<keyword evidence="3" id="KW-0732">Signal</keyword>
<feature type="domain" description="Bacterial Ig-like" evidence="4">
    <location>
        <begin position="1312"/>
        <end position="1396"/>
    </location>
</feature>
<dbReference type="NCBIfam" id="TIGR03901">
    <property type="entry name" value="MYXO-CTERM"/>
    <property type="match status" value="1"/>
</dbReference>
<feature type="domain" description="Bacterial Ig-like" evidence="4">
    <location>
        <begin position="475"/>
        <end position="558"/>
    </location>
</feature>
<comment type="caution">
    <text evidence="5">The sequence shown here is derived from an EMBL/GenBank/DDBJ whole genome shotgun (WGS) entry which is preliminary data.</text>
</comment>
<feature type="domain" description="Bacterial Ig-like" evidence="4">
    <location>
        <begin position="666"/>
        <end position="743"/>
    </location>
</feature>
<feature type="chain" id="PRO_5046232968" evidence="3">
    <location>
        <begin position="27"/>
        <end position="1527"/>
    </location>
</feature>
<feature type="compositionally biased region" description="Low complexity" evidence="1">
    <location>
        <begin position="1223"/>
        <end position="1237"/>
    </location>
</feature>
<reference evidence="5 6" key="1">
    <citation type="submission" date="2022-11" db="EMBL/GenBank/DDBJ databases">
        <title>Minimal conservation of predation-associated metabolite biosynthetic gene clusters underscores biosynthetic potential of Myxococcota including descriptions for ten novel species: Archangium lansinium sp. nov., Myxococcus landrumus sp. nov., Nannocystis bai.</title>
        <authorList>
            <person name="Ahearne A."/>
            <person name="Stevens C."/>
            <person name="Dowd S."/>
        </authorList>
    </citation>
    <scope>NUCLEOTIDE SEQUENCE [LARGE SCALE GENOMIC DNA]</scope>
    <source>
        <strain evidence="5 6">NCWAL01</strain>
    </source>
</reference>
<dbReference type="NCBIfam" id="NF047640">
    <property type="entry name" value="gliding_AgmC_N"/>
    <property type="match status" value="1"/>
</dbReference>
<feature type="region of interest" description="Disordered" evidence="1">
    <location>
        <begin position="565"/>
        <end position="589"/>
    </location>
</feature>
<dbReference type="RefSeq" id="WP_272142243.1">
    <property type="nucleotide sequence ID" value="NZ_JAQNDM010000002.1"/>
</dbReference>
<protein>
    <submittedName>
        <fullName evidence="5">Ig-like domain-containing protein</fullName>
    </submittedName>
</protein>
<evidence type="ECO:0000313" key="6">
    <source>
        <dbReference type="Proteomes" id="UP001221838"/>
    </source>
</evidence>
<dbReference type="InterPro" id="IPR024038">
    <property type="entry name" value="MYXO-CTERM"/>
</dbReference>
<feature type="compositionally biased region" description="Polar residues" evidence="1">
    <location>
        <begin position="664"/>
        <end position="683"/>
    </location>
</feature>
<feature type="compositionally biased region" description="Low complexity" evidence="1">
    <location>
        <begin position="844"/>
        <end position="864"/>
    </location>
</feature>
<feature type="region of interest" description="Disordered" evidence="1">
    <location>
        <begin position="844"/>
        <end position="865"/>
    </location>
</feature>
<dbReference type="Gene3D" id="2.60.40.10">
    <property type="entry name" value="Immunoglobulins"/>
    <property type="match status" value="2"/>
</dbReference>
<accession>A0ABT5DES0</accession>
<organism evidence="5 6">
    <name type="scientific">Stigmatella ashevillensis</name>
    <dbReference type="NCBI Taxonomy" id="2995309"/>
    <lineage>
        <taxon>Bacteria</taxon>
        <taxon>Pseudomonadati</taxon>
        <taxon>Myxococcota</taxon>
        <taxon>Myxococcia</taxon>
        <taxon>Myxococcales</taxon>
        <taxon>Cystobacterineae</taxon>
        <taxon>Archangiaceae</taxon>
        <taxon>Stigmatella</taxon>
    </lineage>
</organism>
<feature type="domain" description="Bacterial Ig-like" evidence="4">
    <location>
        <begin position="759"/>
        <end position="837"/>
    </location>
</feature>
<dbReference type="Proteomes" id="UP001221838">
    <property type="component" value="Unassembled WGS sequence"/>
</dbReference>
<feature type="domain" description="Bacterial Ig-like" evidence="4">
    <location>
        <begin position="852"/>
        <end position="929"/>
    </location>
</feature>
<name>A0ABT5DES0_9BACT</name>
<feature type="domain" description="Bacterial Ig-like" evidence="4">
    <location>
        <begin position="573"/>
        <end position="650"/>
    </location>
</feature>
<evidence type="ECO:0000313" key="5">
    <source>
        <dbReference type="EMBL" id="MDC0712170.1"/>
    </source>
</evidence>
<feature type="domain" description="Bacterial Ig-like" evidence="4">
    <location>
        <begin position="1129"/>
        <end position="1209"/>
    </location>
</feature>
<keyword evidence="2" id="KW-0812">Transmembrane</keyword>
<gene>
    <name evidence="5" type="ORF">POL68_27130</name>
</gene>
<feature type="compositionally biased region" description="Polar residues" evidence="1">
    <location>
        <begin position="571"/>
        <end position="589"/>
    </location>
</feature>
<feature type="domain" description="Bacterial Ig-like" evidence="4">
    <location>
        <begin position="1038"/>
        <end position="1115"/>
    </location>
</feature>
<feature type="region of interest" description="Disordered" evidence="1">
    <location>
        <begin position="1215"/>
        <end position="1238"/>
    </location>
</feature>
<sequence length="1527" mass="148948">MNSAFLKNSFRTALLALLACALPALAAPDNVLLGTGRDGAFTTTSANQIINRYVQVTAPRIPGDTSLVVQNATGFAAGDLVMVIQMTGIVPEPGSGSSTPIDLSNNPVGRWEFARVASLSGTTLTLTAPLIYSYAANVTQAVRVPEYTTVSITGGSLTAAAWSGTTGGVLAFLATGTVTNTSGITVSGKGFRGGKPVVDTGGGTGCFGLDETPPQGAQKGEGIAVTRYGPLHTGRGRVANGAGGGVCFKSGGGGGGNAGAGGQGGNSFLDEFGTPDSGNRSVGGEGGLALTLSLADRLMLGGGGGAGHSVDGTSRAGGEGGGILFIRAAQFAGPGVVTANGLTSTPSSGMDAAGGGGAGGSLYLRVTATALPVPPVCGGVQAVGGRGGDADTEVGPGGGGGGGRIYFQRAGTGSACYPTATAAIGATAGGQPNPDVGTSYGAQAGSNGSYIRIDTAPYPSAVPPTPVVVTPANGSATNNTTPTYTGTLPTPFPAGTQVALFVDNVQVALVTPNAAGNWSATPGTALSQGQHSVYAVAVIPDQGVYSASSNTNIFTVDTTPPAAPVVTTPANGSTTNDNTPTYSGTAEPGSTVNVIVDGASVGTATANASGNWTFTPTAPLADGPHAVRATATDAAGNISPVSNTNNFTVDATPPAAPVVATPANGSTTNDNTPTYSGTAEPGSTVNVIVDGTSVGTATANASGNWTYTPTTPLADGPHTVRATATDAAGNTSASSTTNNFIVDATAPAAPVVATPANGSTTNDNTPTYSGTAEPGSTVNIIVDGTSVGTATADAGGNWTYTPTTPLAQGSHTVSAIATDAAGNTSPSSTTNTFTVDTTAPAAPVVATPANGSTTTDTTPTYSGTAEPGSTVNVIVDGTSVGTATANAGGNWTFTPVTPLAEGSHTVSATATDVAGNTSPSSNTNTFIVDVTAPAAPVVTTPANGALINDATPTYSGTGEPGSTINIIVDGTSVGTATVDGSGNWTFTPTTPLADGPHAVSATATDAAGNTSPASNTNNFTVDTVAPAAPVVVTPANGSTTSDNTPVYSGTAAPGSIVNVIVDGTSVGTATADAGGNWTLTPGAGLSSGPHTVNATATDAAGNVSPVSNTNTFTVDADPPDAPVVVTPANNSTTNDNTPTFSGTAEPGTTVAIYLGTTELVANISVDASGNWTYTPTTPLADGTYDVSAVATDGVGNASGRSNVNRFTVDATGPAAPVITSPVDGSSTGDTTPTITGTAEPGSTVTVIIDGVAVGTVPVDASGNWSYTPTSPLAEGPHTVSATATDAAGNTGPASAPVDFIVDTSLPGTPEITGPANNSTTNDPTPVISGTADPGSTVTVVIDGTVVGTVPVDASGNWSYTPTTPLGEGPHTVTVTATDTLGNVSAPSTPVTFTVDTVPPDTAIDSGPPSITESSDATFAFSSNEEDVTFECSLDGGDFVPCTNPVTFSGLAAGGHVLEVRARDAAGNVDESPETWTWTVTSPETPSTGNRDFLGDGIGCASAGGSPSTLAVMGLAVLSALFFRRRRT</sequence>
<evidence type="ECO:0000256" key="1">
    <source>
        <dbReference type="SAM" id="MobiDB-lite"/>
    </source>
</evidence>
<feature type="domain" description="Bacterial Ig-like" evidence="4">
    <location>
        <begin position="945"/>
        <end position="1023"/>
    </location>
</feature>
<feature type="signal peptide" evidence="3">
    <location>
        <begin position="1"/>
        <end position="26"/>
    </location>
</feature>
<dbReference type="NCBIfam" id="TIGR03382">
    <property type="entry name" value="GC_trans_RRR"/>
    <property type="match status" value="1"/>
</dbReference>
<dbReference type="InterPro" id="IPR017756">
    <property type="entry name" value="TM_Gly-Cys-Arg_CS"/>
</dbReference>
<dbReference type="PANTHER" id="PTHR34677:SF3">
    <property type="entry name" value="BACTERIAL IG-LIKE DOMAIN-CONTAINING PROTEIN"/>
    <property type="match status" value="1"/>
</dbReference>
<keyword evidence="2" id="KW-1133">Transmembrane helix</keyword>
<feature type="domain" description="Bacterial Ig-like" evidence="4">
    <location>
        <begin position="1226"/>
        <end position="1303"/>
    </location>
</feature>
<dbReference type="InterPro" id="IPR058184">
    <property type="entry name" value="AgmC-like_N"/>
</dbReference>
<evidence type="ECO:0000259" key="4">
    <source>
        <dbReference type="Pfam" id="PF19077"/>
    </source>
</evidence>
<proteinExistence type="predicted"/>
<dbReference type="Gene3D" id="2.60.40.1800">
    <property type="match status" value="7"/>
</dbReference>
<dbReference type="PANTHER" id="PTHR34677">
    <property type="match status" value="1"/>
</dbReference>
<evidence type="ECO:0000256" key="3">
    <source>
        <dbReference type="SAM" id="SignalP"/>
    </source>
</evidence>
<dbReference type="InterPro" id="IPR013783">
    <property type="entry name" value="Ig-like_fold"/>
</dbReference>
<evidence type="ECO:0000256" key="2">
    <source>
        <dbReference type="SAM" id="Phobius"/>
    </source>
</evidence>
<feature type="region of interest" description="Disordered" evidence="1">
    <location>
        <begin position="752"/>
        <end position="776"/>
    </location>
</feature>
<keyword evidence="6" id="KW-1185">Reference proteome</keyword>
<dbReference type="InterPro" id="IPR044016">
    <property type="entry name" value="Big_13"/>
</dbReference>